<organism evidence="1 2">
    <name type="scientific">Paludibaculum fermentans</name>
    <dbReference type="NCBI Taxonomy" id="1473598"/>
    <lineage>
        <taxon>Bacteria</taxon>
        <taxon>Pseudomonadati</taxon>
        <taxon>Acidobacteriota</taxon>
        <taxon>Terriglobia</taxon>
        <taxon>Bryobacterales</taxon>
        <taxon>Bryobacteraceae</taxon>
        <taxon>Paludibaculum</taxon>
    </lineage>
</organism>
<dbReference type="AlphaFoldDB" id="A0A7S7SM19"/>
<reference evidence="1 2" key="1">
    <citation type="submission" date="2020-10" db="EMBL/GenBank/DDBJ databases">
        <title>Complete genome sequence of Paludibaculum fermentans P105T, a facultatively anaerobic acidobacterium capable of dissimilatory Fe(III) reduction.</title>
        <authorList>
            <person name="Dedysh S.N."/>
            <person name="Beletsky A.V."/>
            <person name="Kulichevskaya I.S."/>
            <person name="Mardanov A.V."/>
            <person name="Ravin N.V."/>
        </authorList>
    </citation>
    <scope>NUCLEOTIDE SEQUENCE [LARGE SCALE GENOMIC DNA]</scope>
    <source>
        <strain evidence="1 2">P105</strain>
    </source>
</reference>
<protein>
    <submittedName>
        <fullName evidence="1">Uncharacterized protein</fullName>
    </submittedName>
</protein>
<dbReference type="KEGG" id="pfer:IRI77_01320"/>
<dbReference type="Proteomes" id="UP000593892">
    <property type="component" value="Chromosome"/>
</dbReference>
<sequence>MASIQPRFIFRGDAVGAAGRLVRNARGEAVNQIVPVLAASSLPVIGGISEAKAENCTVPMPGGDQPFLCVGLAATSAMSEGDGLDKDHTTTVKCSVEKVQILNRLTLDSIKVSIVSRHPPEEEVARIAPDIAELTGLKLDGHELAVSFDLKTFQRNPTKQALVDYYAKTASFREKSGWRVSADSPKRLRPPEFKGIIFATVVTSIKWVGEPLPGVEICGNVVRWPGVGTIYLGELLISKHSRRLTMFRMEIGGNMETLRTAPKMTAKALKLAAARAPEADQGGGEVVLGETQTNGTTIP</sequence>
<gene>
    <name evidence="1" type="ORF">IRI77_01320</name>
</gene>
<evidence type="ECO:0000313" key="2">
    <source>
        <dbReference type="Proteomes" id="UP000593892"/>
    </source>
</evidence>
<dbReference type="RefSeq" id="WP_194450292.1">
    <property type="nucleotide sequence ID" value="NZ_CP063849.1"/>
</dbReference>
<name>A0A7S7SM19_PALFE</name>
<accession>A0A7S7SM19</accession>
<evidence type="ECO:0000313" key="1">
    <source>
        <dbReference type="EMBL" id="QOY88630.1"/>
    </source>
</evidence>
<keyword evidence="2" id="KW-1185">Reference proteome</keyword>
<proteinExistence type="predicted"/>
<dbReference type="EMBL" id="CP063849">
    <property type="protein sequence ID" value="QOY88630.1"/>
    <property type="molecule type" value="Genomic_DNA"/>
</dbReference>